<evidence type="ECO:0000256" key="4">
    <source>
        <dbReference type="ARBA" id="ARBA00022692"/>
    </source>
</evidence>
<dbReference type="PANTHER" id="PTHR43099">
    <property type="entry name" value="UPF0053 PROTEIN YRKA"/>
    <property type="match status" value="1"/>
</dbReference>
<reference evidence="14" key="1">
    <citation type="submission" date="2019-09" db="EMBL/GenBank/DDBJ databases">
        <title>Characterisation of the sponge microbiome using genome-centric metagenomics.</title>
        <authorList>
            <person name="Engelberts J.P."/>
            <person name="Robbins S.J."/>
            <person name="De Goeij J.M."/>
            <person name="Aranda M."/>
            <person name="Bell S.C."/>
            <person name="Webster N.S."/>
        </authorList>
    </citation>
    <scope>NUCLEOTIDE SEQUENCE</scope>
    <source>
        <strain evidence="14">SB0664_bin_27</strain>
    </source>
</reference>
<dbReference type="Gene3D" id="3.30.465.10">
    <property type="match status" value="1"/>
</dbReference>
<evidence type="ECO:0000259" key="12">
    <source>
        <dbReference type="PROSITE" id="PS51371"/>
    </source>
</evidence>
<evidence type="ECO:0000256" key="10">
    <source>
        <dbReference type="PROSITE-ProRule" id="PRU01193"/>
    </source>
</evidence>
<gene>
    <name evidence="14" type="ORF">F4Y42_19560</name>
</gene>
<dbReference type="InterPro" id="IPR051676">
    <property type="entry name" value="UPF0053_domain"/>
</dbReference>
<feature type="transmembrane region" description="Helical" evidence="11">
    <location>
        <begin position="101"/>
        <end position="123"/>
    </location>
</feature>
<proteinExistence type="inferred from homology"/>
<dbReference type="Pfam" id="PF00571">
    <property type="entry name" value="CBS"/>
    <property type="match status" value="1"/>
</dbReference>
<comment type="caution">
    <text evidence="14">The sequence shown here is derived from an EMBL/GenBank/DDBJ whole genome shotgun (WGS) entry which is preliminary data.</text>
</comment>
<dbReference type="GO" id="GO:0050660">
    <property type="term" value="F:flavin adenine dinucleotide binding"/>
    <property type="evidence" value="ECO:0007669"/>
    <property type="project" value="InterPro"/>
</dbReference>
<evidence type="ECO:0000256" key="1">
    <source>
        <dbReference type="ARBA" id="ARBA00004651"/>
    </source>
</evidence>
<keyword evidence="6 10" id="KW-1133">Transmembrane helix</keyword>
<dbReference type="PROSITE" id="PS51371">
    <property type="entry name" value="CBS"/>
    <property type="match status" value="2"/>
</dbReference>
<dbReference type="Pfam" id="PF03471">
    <property type="entry name" value="CorC_HlyC"/>
    <property type="match status" value="1"/>
</dbReference>
<protein>
    <submittedName>
        <fullName evidence="14">HlyC/CorC family transporter</fullName>
    </submittedName>
</protein>
<evidence type="ECO:0000256" key="6">
    <source>
        <dbReference type="ARBA" id="ARBA00022989"/>
    </source>
</evidence>
<keyword evidence="8 10" id="KW-0472">Membrane</keyword>
<dbReference type="SMART" id="SM01091">
    <property type="entry name" value="CorC_HlyC"/>
    <property type="match status" value="1"/>
</dbReference>
<comment type="subcellular location">
    <subcellularLocation>
        <location evidence="1">Cell membrane</location>
        <topology evidence="1">Multi-pass membrane protein</topology>
    </subcellularLocation>
</comment>
<dbReference type="FunFam" id="3.10.580.10:FF:000002">
    <property type="entry name" value="Magnesium/cobalt efflux protein CorC"/>
    <property type="match status" value="1"/>
</dbReference>
<dbReference type="InterPro" id="IPR005170">
    <property type="entry name" value="Transptr-assoc_dom"/>
</dbReference>
<dbReference type="InterPro" id="IPR002550">
    <property type="entry name" value="CNNM"/>
</dbReference>
<dbReference type="CDD" id="cd04590">
    <property type="entry name" value="CBS_pair_CorC_HlyC_assoc"/>
    <property type="match status" value="1"/>
</dbReference>
<evidence type="ECO:0000259" key="13">
    <source>
        <dbReference type="PROSITE" id="PS51846"/>
    </source>
</evidence>
<keyword evidence="5" id="KW-0677">Repeat</keyword>
<dbReference type="Pfam" id="PF01595">
    <property type="entry name" value="CNNM"/>
    <property type="match status" value="1"/>
</dbReference>
<evidence type="ECO:0000313" key="14">
    <source>
        <dbReference type="EMBL" id="MXY95640.1"/>
    </source>
</evidence>
<evidence type="ECO:0000256" key="9">
    <source>
        <dbReference type="PROSITE-ProRule" id="PRU00703"/>
    </source>
</evidence>
<dbReference type="PANTHER" id="PTHR43099:SF5">
    <property type="entry name" value="HLYC_CORC FAMILY TRANSPORTER"/>
    <property type="match status" value="1"/>
</dbReference>
<evidence type="ECO:0000256" key="5">
    <source>
        <dbReference type="ARBA" id="ARBA00022737"/>
    </source>
</evidence>
<dbReference type="PROSITE" id="PS51846">
    <property type="entry name" value="CNNM"/>
    <property type="match status" value="1"/>
</dbReference>
<dbReference type="AlphaFoldDB" id="A0A6B0YX56"/>
<keyword evidence="7 9" id="KW-0129">CBS domain</keyword>
<keyword evidence="4 10" id="KW-0812">Transmembrane</keyword>
<feature type="domain" description="CNNM transmembrane" evidence="13">
    <location>
        <begin position="1"/>
        <end position="210"/>
    </location>
</feature>
<evidence type="ECO:0000256" key="7">
    <source>
        <dbReference type="ARBA" id="ARBA00023122"/>
    </source>
</evidence>
<organism evidence="14">
    <name type="scientific">Caldilineaceae bacterium SB0664_bin_27</name>
    <dbReference type="NCBI Taxonomy" id="2605260"/>
    <lineage>
        <taxon>Bacteria</taxon>
        <taxon>Bacillati</taxon>
        <taxon>Chloroflexota</taxon>
        <taxon>Caldilineae</taxon>
        <taxon>Caldilineales</taxon>
        <taxon>Caldilineaceae</taxon>
    </lineage>
</organism>
<dbReference type="InterPro" id="IPR046342">
    <property type="entry name" value="CBS_dom_sf"/>
</dbReference>
<evidence type="ECO:0000256" key="3">
    <source>
        <dbReference type="ARBA" id="ARBA00022475"/>
    </source>
</evidence>
<keyword evidence="3" id="KW-1003">Cell membrane</keyword>
<comment type="similarity">
    <text evidence="2">Belongs to the UPF0053 family.</text>
</comment>
<accession>A0A6B0YX56</accession>
<dbReference type="EMBL" id="VXRG01000166">
    <property type="protein sequence ID" value="MXY95640.1"/>
    <property type="molecule type" value="Genomic_DNA"/>
</dbReference>
<evidence type="ECO:0000256" key="2">
    <source>
        <dbReference type="ARBA" id="ARBA00006337"/>
    </source>
</evidence>
<dbReference type="SUPFAM" id="SSF54631">
    <property type="entry name" value="CBS-domain pair"/>
    <property type="match status" value="1"/>
</dbReference>
<evidence type="ECO:0000256" key="11">
    <source>
        <dbReference type="SAM" id="Phobius"/>
    </source>
</evidence>
<feature type="domain" description="CBS" evidence="12">
    <location>
        <begin position="296"/>
        <end position="355"/>
    </location>
</feature>
<dbReference type="InterPro" id="IPR036318">
    <property type="entry name" value="FAD-bd_PCMH-like_sf"/>
</dbReference>
<feature type="domain" description="CBS" evidence="12">
    <location>
        <begin position="229"/>
        <end position="291"/>
    </location>
</feature>
<feature type="transmembrane region" description="Helical" evidence="11">
    <location>
        <begin position="6"/>
        <end position="28"/>
    </location>
</feature>
<dbReference type="InterPro" id="IPR044751">
    <property type="entry name" value="Ion_transp-like_CBS"/>
</dbReference>
<name>A0A6B0YX56_9CHLR</name>
<dbReference type="SUPFAM" id="SSF56176">
    <property type="entry name" value="FAD-binding/transporter-associated domain-like"/>
    <property type="match status" value="1"/>
</dbReference>
<sequence length="455" mass="49911">MEYLLPVAIIAALIFFNGLFVAVEFAVVASSRARMSQLASEGSSAASKVMRVLTDPTGQTRFIIMAQLGITLSSLGLGMYGEHTIAEWILTLLEHQGVERGLISVAAAHSAALVLAIAVMTYLHVVLGEVMPKSLALQAPESTALRVIGPVWFIERVFSPVIFVLNVIARAITRACGVPERSAHDHMVSPQDLEMIVEESSEEGLIAPSEQLYIENILDMRERTVGQVMTPRTRIEGISVDANDRAITQLVCESNHSRYPIFDGDLDKIRGFFHVKDLARHLQRGSNVGPLDLRKMAENRPVIVVPETVSLDQMLGRFRAEKGALAVVIDEFGGTAGIVTFEDLMEEVVGEIQDEFDAERAPFEMLSERRLRVDGSLLLDELNQHFGIDYDDEEVDTVGGLIMSHLGRIPAVGDVVQLKGVRYDVEQVAGRAVDSVLVELPESDPDTADLEKEDV</sequence>
<dbReference type="InterPro" id="IPR016169">
    <property type="entry name" value="FAD-bd_PCMH_sub2"/>
</dbReference>
<dbReference type="Gene3D" id="3.10.580.10">
    <property type="entry name" value="CBS-domain"/>
    <property type="match status" value="1"/>
</dbReference>
<dbReference type="GO" id="GO:0005886">
    <property type="term" value="C:plasma membrane"/>
    <property type="evidence" value="ECO:0007669"/>
    <property type="project" value="UniProtKB-SubCell"/>
</dbReference>
<evidence type="ECO:0000256" key="8">
    <source>
        <dbReference type="ARBA" id="ARBA00023136"/>
    </source>
</evidence>
<dbReference type="InterPro" id="IPR000644">
    <property type="entry name" value="CBS_dom"/>
</dbReference>